<evidence type="ECO:0000256" key="6">
    <source>
        <dbReference type="ARBA" id="ARBA00022723"/>
    </source>
</evidence>
<evidence type="ECO:0000256" key="2">
    <source>
        <dbReference type="ARBA" id="ARBA00001961"/>
    </source>
</evidence>
<reference evidence="18" key="1">
    <citation type="submission" date="2016-03" db="EMBL/GenBank/DDBJ databases">
        <title>Updated assembly of Pseudogymnoascus destructans, the fungus causing white-nose syndrome of bats.</title>
        <authorList>
            <person name="Palmer J.M."/>
            <person name="Drees K.P."/>
            <person name="Foster J.T."/>
            <person name="Lindner D.L."/>
        </authorList>
    </citation>
    <scope>NUCLEOTIDE SEQUENCE [LARGE SCALE GENOMIC DNA]</scope>
    <source>
        <strain evidence="18">20631-21</strain>
    </source>
</reference>
<evidence type="ECO:0000256" key="8">
    <source>
        <dbReference type="ARBA" id="ARBA00022964"/>
    </source>
</evidence>
<evidence type="ECO:0000259" key="16">
    <source>
        <dbReference type="Pfam" id="PF02668"/>
    </source>
</evidence>
<dbReference type="InterPro" id="IPR050411">
    <property type="entry name" value="AlphaKG_dependent_hydroxylases"/>
</dbReference>
<dbReference type="InterPro" id="IPR038492">
    <property type="entry name" value="GBBH-like_N_sf"/>
</dbReference>
<dbReference type="InterPro" id="IPR003819">
    <property type="entry name" value="TauD/TfdA-like"/>
</dbReference>
<dbReference type="AlphaFoldDB" id="A0A177AN24"/>
<dbReference type="CDD" id="cd00250">
    <property type="entry name" value="CAS_like"/>
    <property type="match status" value="1"/>
</dbReference>
<keyword evidence="8" id="KW-0223">Dioxygenase</keyword>
<dbReference type="Gene3D" id="3.30.2020.30">
    <property type="match status" value="1"/>
</dbReference>
<keyword evidence="10" id="KW-0408">Iron</keyword>
<dbReference type="EMBL" id="KV441386">
    <property type="protein sequence ID" value="OAF63477.2"/>
    <property type="molecule type" value="Genomic_DNA"/>
</dbReference>
<dbReference type="Pfam" id="PF02668">
    <property type="entry name" value="TauD"/>
    <property type="match status" value="1"/>
</dbReference>
<dbReference type="SUPFAM" id="SSF51197">
    <property type="entry name" value="Clavaminate synthase-like"/>
    <property type="match status" value="1"/>
</dbReference>
<protein>
    <recommendedName>
        <fullName evidence="5">trimethyllysine dioxygenase</fullName>
        <ecNumber evidence="5">1.14.11.8</ecNumber>
    </recommendedName>
    <alternativeName>
        <fullName evidence="12">Epsilon-trimethyllysine 2-oxoglutarate dioxygenase</fullName>
    </alternativeName>
    <alternativeName>
        <fullName evidence="11">TML hydroxylase</fullName>
    </alternativeName>
    <alternativeName>
        <fullName evidence="13">TML-alpha-ketoglutarate dioxygenase</fullName>
    </alternativeName>
</protein>
<dbReference type="GO" id="GO:0005739">
    <property type="term" value="C:mitochondrion"/>
    <property type="evidence" value="ECO:0007669"/>
    <property type="project" value="TreeGrafter"/>
</dbReference>
<evidence type="ECO:0000256" key="4">
    <source>
        <dbReference type="ARBA" id="ARBA00008654"/>
    </source>
</evidence>
<feature type="domain" description="TauD/TfdA-like" evidence="16">
    <location>
        <begin position="147"/>
        <end position="403"/>
    </location>
</feature>
<dbReference type="GO" id="GO:0005506">
    <property type="term" value="F:iron ion binding"/>
    <property type="evidence" value="ECO:0007669"/>
    <property type="project" value="InterPro"/>
</dbReference>
<proteinExistence type="inferred from homology"/>
<evidence type="ECO:0000256" key="9">
    <source>
        <dbReference type="ARBA" id="ARBA00023002"/>
    </source>
</evidence>
<dbReference type="EC" id="1.14.11.8" evidence="5"/>
<dbReference type="InterPro" id="IPR010376">
    <property type="entry name" value="GBBH-like_N"/>
</dbReference>
<evidence type="ECO:0000256" key="10">
    <source>
        <dbReference type="ARBA" id="ARBA00023004"/>
    </source>
</evidence>
<dbReference type="GO" id="GO:0050353">
    <property type="term" value="F:trimethyllysine dioxygenase activity"/>
    <property type="evidence" value="ECO:0007669"/>
    <property type="project" value="UniProtKB-EC"/>
</dbReference>
<dbReference type="NCBIfam" id="TIGR02410">
    <property type="entry name" value="carnitine_TMLD"/>
    <property type="match status" value="1"/>
</dbReference>
<keyword evidence="7" id="KW-0124">Carnitine biosynthesis</keyword>
<dbReference type="Pfam" id="PF06155">
    <property type="entry name" value="GBBH-like_N"/>
    <property type="match status" value="1"/>
</dbReference>
<evidence type="ECO:0000256" key="14">
    <source>
        <dbReference type="ARBA" id="ARBA00046008"/>
    </source>
</evidence>
<evidence type="ECO:0000256" key="7">
    <source>
        <dbReference type="ARBA" id="ARBA00022873"/>
    </source>
</evidence>
<comment type="pathway">
    <text evidence="3">Amine and polyamine biosynthesis; carnitine biosynthesis.</text>
</comment>
<comment type="cofactor">
    <cofactor evidence="1">
        <name>Fe(2+)</name>
        <dbReference type="ChEBI" id="CHEBI:29033"/>
    </cofactor>
</comment>
<dbReference type="GO" id="GO:0045329">
    <property type="term" value="P:carnitine biosynthetic process"/>
    <property type="evidence" value="ECO:0007669"/>
    <property type="project" value="UniProtKB-UniPathway"/>
</dbReference>
<dbReference type="OrthoDB" id="408743at2759"/>
<evidence type="ECO:0000256" key="12">
    <source>
        <dbReference type="ARBA" id="ARBA00031778"/>
    </source>
</evidence>
<dbReference type="UniPathway" id="UPA00118"/>
<evidence type="ECO:0000313" key="18">
    <source>
        <dbReference type="EMBL" id="OAF63477.2"/>
    </source>
</evidence>
<dbReference type="Gene3D" id="3.60.130.10">
    <property type="entry name" value="Clavaminate synthase-like"/>
    <property type="match status" value="1"/>
</dbReference>
<evidence type="ECO:0000256" key="1">
    <source>
        <dbReference type="ARBA" id="ARBA00001954"/>
    </source>
</evidence>
<dbReference type="RefSeq" id="XP_024328744.1">
    <property type="nucleotide sequence ID" value="XM_024464328.1"/>
</dbReference>
<dbReference type="FunFam" id="3.60.130.10:FF:000001">
    <property type="entry name" value="Trimethyllysine dioxygenase, mitochondrial"/>
    <property type="match status" value="1"/>
</dbReference>
<feature type="domain" description="Gamma-butyrobetaine hydroxylase-like N-terminal" evidence="17">
    <location>
        <begin position="60"/>
        <end position="138"/>
    </location>
</feature>
<dbReference type="VEuPathDB" id="FungiDB:GMDG_05332"/>
<sequence>MPPTPSAALLRHSATALLRRGSNLATPQHALARLPRALSSALFHTSPAPRLPVPAAKKQLQRPIVVNFPSGEEKELPTRWLRDHCHCAECVNQDTLQRSFDSFTITDKTPQNVRSKEDGLEVIWQETGHKSFFSWEWLATNMHKKPSAPKYTFWGAEIAKSPPDVHYDEVMASDTGVGKWTAKILKHGFCFVDGCPVSPEKTEELLNRIAFIRETHYGAFYDFTSDLTMKDTAYTTLALPAHTDTTYFTDPSGLQLFHLLSHSGHGGASLLVDGFSCASQLLSRDPRAYDILSRVPVPWHASGNEGVVITPATWVPVLTLDGEGGVRQLRWNNDDRASMPVENAGVEYEEWFEAARVWNEIITEGRNEYWGQLVPGRPVIFDNWRVMHARSAFEGKRRMCGGYINRDDFISRYWNTNFSREEVLKRII</sequence>
<dbReference type="Proteomes" id="UP000077154">
    <property type="component" value="Unassembled WGS sequence"/>
</dbReference>
<comment type="function">
    <text evidence="14">Converts trimethyllysine (TML) into hydroxytrimethyllysine (HTML).</text>
</comment>
<organism evidence="18">
    <name type="scientific">Pseudogymnoascus destructans</name>
    <dbReference type="NCBI Taxonomy" id="655981"/>
    <lineage>
        <taxon>Eukaryota</taxon>
        <taxon>Fungi</taxon>
        <taxon>Dikarya</taxon>
        <taxon>Ascomycota</taxon>
        <taxon>Pezizomycotina</taxon>
        <taxon>Leotiomycetes</taxon>
        <taxon>Thelebolales</taxon>
        <taxon>Thelebolaceae</taxon>
        <taxon>Pseudogymnoascus</taxon>
    </lineage>
</organism>
<comment type="cofactor">
    <cofactor evidence="2">
        <name>L-ascorbate</name>
        <dbReference type="ChEBI" id="CHEBI:38290"/>
    </cofactor>
</comment>
<dbReference type="GeneID" id="36283734"/>
<name>A0A177AN24_9PEZI</name>
<gene>
    <name evidence="18" type="ORF">VC83_00640</name>
</gene>
<keyword evidence="6" id="KW-0479">Metal-binding</keyword>
<comment type="similarity">
    <text evidence="4">Belongs to the gamma-BBH/TMLD family.</text>
</comment>
<evidence type="ECO:0000256" key="3">
    <source>
        <dbReference type="ARBA" id="ARBA00005022"/>
    </source>
</evidence>
<accession>A0A177AN24</accession>
<dbReference type="PANTHER" id="PTHR10696">
    <property type="entry name" value="GAMMA-BUTYROBETAINE HYDROXYLASE-RELATED"/>
    <property type="match status" value="1"/>
</dbReference>
<evidence type="ECO:0000256" key="13">
    <source>
        <dbReference type="ARBA" id="ARBA00032283"/>
    </source>
</evidence>
<evidence type="ECO:0000256" key="11">
    <source>
        <dbReference type="ARBA" id="ARBA00030363"/>
    </source>
</evidence>
<evidence type="ECO:0000256" key="5">
    <source>
        <dbReference type="ARBA" id="ARBA00012267"/>
    </source>
</evidence>
<evidence type="ECO:0000256" key="15">
    <source>
        <dbReference type="ARBA" id="ARBA00049334"/>
    </source>
</evidence>
<dbReference type="InterPro" id="IPR012776">
    <property type="entry name" value="Trimethyllysine_dOase"/>
</dbReference>
<evidence type="ECO:0000259" key="17">
    <source>
        <dbReference type="Pfam" id="PF06155"/>
    </source>
</evidence>
<dbReference type="InterPro" id="IPR042098">
    <property type="entry name" value="TauD-like_sf"/>
</dbReference>
<comment type="catalytic activity">
    <reaction evidence="15">
        <text>N(6),N(6),N(6)-trimethyl-L-lysine + 2-oxoglutarate + O2 = (3S)-3-hydroxy-N(6),N(6),N(6)-trimethyl-L-lysine + succinate + CO2</text>
        <dbReference type="Rhea" id="RHEA:14181"/>
        <dbReference type="ChEBI" id="CHEBI:15379"/>
        <dbReference type="ChEBI" id="CHEBI:16526"/>
        <dbReference type="ChEBI" id="CHEBI:16810"/>
        <dbReference type="ChEBI" id="CHEBI:30031"/>
        <dbReference type="ChEBI" id="CHEBI:58100"/>
        <dbReference type="ChEBI" id="CHEBI:141499"/>
        <dbReference type="EC" id="1.14.11.8"/>
    </reaction>
</comment>
<keyword evidence="9" id="KW-0560">Oxidoreductase</keyword>
<dbReference type="PANTHER" id="PTHR10696:SF51">
    <property type="entry name" value="TRIMETHYLLYSINE DIOXYGENASE, MITOCHONDRIAL"/>
    <property type="match status" value="1"/>
</dbReference>